<comment type="cofactor">
    <cofactor evidence="16">
        <name>Mg(2+)</name>
        <dbReference type="ChEBI" id="CHEBI:18420"/>
    </cofactor>
    <text evidence="16">Binds 2 magnesium ions per subunit.</text>
</comment>
<dbReference type="SUPFAM" id="SSF100879">
    <property type="entry name" value="Lesion bypass DNA polymerase (Y-family), little finger domain"/>
    <property type="match status" value="1"/>
</dbReference>
<comment type="similarity">
    <text evidence="2 16">Belongs to the DNA polymerase type-Y family.</text>
</comment>
<comment type="caution">
    <text evidence="18">The sequence shown here is derived from an EMBL/GenBank/DDBJ whole genome shotgun (WGS) entry which is preliminary data.</text>
</comment>
<keyword evidence="13 16" id="KW-0238">DNA-binding</keyword>
<keyword evidence="12 16" id="KW-0239">DNA-directed DNA polymerase</keyword>
<dbReference type="EMBL" id="VUNG01000001">
    <property type="protein sequence ID" value="MST83147.1"/>
    <property type="molecule type" value="Genomic_DNA"/>
</dbReference>
<evidence type="ECO:0000256" key="3">
    <source>
        <dbReference type="ARBA" id="ARBA00011245"/>
    </source>
</evidence>
<feature type="active site" evidence="16">
    <location>
        <position position="109"/>
    </location>
</feature>
<dbReference type="Gene3D" id="3.30.1490.100">
    <property type="entry name" value="DNA polymerase, Y-family, little finger domain"/>
    <property type="match status" value="1"/>
</dbReference>
<keyword evidence="19" id="KW-1185">Reference proteome</keyword>
<evidence type="ECO:0000313" key="18">
    <source>
        <dbReference type="EMBL" id="MST83147.1"/>
    </source>
</evidence>
<dbReference type="SUPFAM" id="SSF56672">
    <property type="entry name" value="DNA/RNA polymerases"/>
    <property type="match status" value="1"/>
</dbReference>
<evidence type="ECO:0000256" key="4">
    <source>
        <dbReference type="ARBA" id="ARBA00022457"/>
    </source>
</evidence>
<keyword evidence="7 16" id="KW-0548">Nucleotidyltransferase</keyword>
<evidence type="ECO:0000313" key="19">
    <source>
        <dbReference type="Proteomes" id="UP000438914"/>
    </source>
</evidence>
<dbReference type="InterPro" id="IPR001126">
    <property type="entry name" value="UmuC"/>
</dbReference>
<dbReference type="Pfam" id="PF11798">
    <property type="entry name" value="IMS_HHH"/>
    <property type="match status" value="1"/>
</dbReference>
<reference evidence="18 19" key="1">
    <citation type="submission" date="2019-08" db="EMBL/GenBank/DDBJ databases">
        <title>In-depth cultivation of the pig gut microbiome towards novel bacterial diversity and tailored functional studies.</title>
        <authorList>
            <person name="Wylensek D."/>
            <person name="Hitch T.C.A."/>
            <person name="Clavel T."/>
        </authorList>
    </citation>
    <scope>NUCLEOTIDE SEQUENCE [LARGE SCALE GENOMIC DNA]</scope>
    <source>
        <strain evidence="18 19">LKV-178-WT-2A</strain>
    </source>
</reference>
<keyword evidence="10 16" id="KW-0227">DNA damage</keyword>
<keyword evidence="9 16" id="KW-0479">Metal-binding</keyword>
<dbReference type="NCBIfam" id="NF010731">
    <property type="entry name" value="PRK14133.1"/>
    <property type="match status" value="1"/>
</dbReference>
<dbReference type="PANTHER" id="PTHR11076">
    <property type="entry name" value="DNA REPAIR POLYMERASE UMUC / TRANSFERASE FAMILY MEMBER"/>
    <property type="match status" value="1"/>
</dbReference>
<keyword evidence="5 16" id="KW-0963">Cytoplasm</keyword>
<feature type="site" description="Substrate discrimination" evidence="16">
    <location>
        <position position="19"/>
    </location>
</feature>
<dbReference type="GO" id="GO:0006281">
    <property type="term" value="P:DNA repair"/>
    <property type="evidence" value="ECO:0007669"/>
    <property type="project" value="UniProtKB-UniRule"/>
</dbReference>
<name>A0A7K0KB52_9BACT</name>
<dbReference type="EC" id="2.7.7.7" evidence="16"/>
<dbReference type="CDD" id="cd03586">
    <property type="entry name" value="PolY_Pol_IV_kappa"/>
    <property type="match status" value="1"/>
</dbReference>
<dbReference type="InterPro" id="IPR036775">
    <property type="entry name" value="DNA_pol_Y-fam_lit_finger_sf"/>
</dbReference>
<dbReference type="Pfam" id="PF00817">
    <property type="entry name" value="IMS"/>
    <property type="match status" value="1"/>
</dbReference>
<dbReference type="InterPro" id="IPR043128">
    <property type="entry name" value="Rev_trsase/Diguanyl_cyclase"/>
</dbReference>
<dbReference type="GO" id="GO:0042276">
    <property type="term" value="P:error-prone translesion synthesis"/>
    <property type="evidence" value="ECO:0007669"/>
    <property type="project" value="TreeGrafter"/>
</dbReference>
<dbReference type="PANTHER" id="PTHR11076:SF33">
    <property type="entry name" value="DNA POLYMERASE KAPPA"/>
    <property type="match status" value="1"/>
</dbReference>
<dbReference type="InterPro" id="IPR022880">
    <property type="entry name" value="DNApol_IV"/>
</dbReference>
<dbReference type="Gene3D" id="3.30.70.270">
    <property type="match status" value="1"/>
</dbReference>
<evidence type="ECO:0000256" key="10">
    <source>
        <dbReference type="ARBA" id="ARBA00022763"/>
    </source>
</evidence>
<dbReference type="FunFam" id="3.40.1170.60:FF:000001">
    <property type="entry name" value="DNA polymerase IV"/>
    <property type="match status" value="1"/>
</dbReference>
<dbReference type="GO" id="GO:0000287">
    <property type="term" value="F:magnesium ion binding"/>
    <property type="evidence" value="ECO:0007669"/>
    <property type="project" value="UniProtKB-UniRule"/>
</dbReference>
<dbReference type="FunFam" id="1.10.150.20:FF:000019">
    <property type="entry name" value="DNA polymerase IV"/>
    <property type="match status" value="1"/>
</dbReference>
<evidence type="ECO:0000256" key="8">
    <source>
        <dbReference type="ARBA" id="ARBA00022705"/>
    </source>
</evidence>
<organism evidence="18 19">
    <name type="scientific">Hallella mizrahii</name>
    <dbReference type="NCBI Taxonomy" id="2606637"/>
    <lineage>
        <taxon>Bacteria</taxon>
        <taxon>Pseudomonadati</taxon>
        <taxon>Bacteroidota</taxon>
        <taxon>Bacteroidia</taxon>
        <taxon>Bacteroidales</taxon>
        <taxon>Prevotellaceae</taxon>
        <taxon>Hallella</taxon>
    </lineage>
</organism>
<evidence type="ECO:0000256" key="15">
    <source>
        <dbReference type="ARBA" id="ARBA00049244"/>
    </source>
</evidence>
<dbReference type="GO" id="GO:0003887">
    <property type="term" value="F:DNA-directed DNA polymerase activity"/>
    <property type="evidence" value="ECO:0007669"/>
    <property type="project" value="UniProtKB-UniRule"/>
</dbReference>
<keyword evidence="4 16" id="KW-0515">Mutator protein</keyword>
<gene>
    <name evidence="16 18" type="primary">dinB</name>
    <name evidence="18" type="ORF">FYJ73_00335</name>
</gene>
<dbReference type="HAMAP" id="MF_01113">
    <property type="entry name" value="DNApol_IV"/>
    <property type="match status" value="1"/>
</dbReference>
<dbReference type="FunFam" id="3.30.1490.100:FF:000004">
    <property type="entry name" value="DNA polymerase IV"/>
    <property type="match status" value="1"/>
</dbReference>
<dbReference type="GO" id="GO:0003684">
    <property type="term" value="F:damaged DNA binding"/>
    <property type="evidence" value="ECO:0007669"/>
    <property type="project" value="InterPro"/>
</dbReference>
<dbReference type="InterPro" id="IPR024728">
    <property type="entry name" value="PolY_HhH_motif"/>
</dbReference>
<dbReference type="NCBIfam" id="NF002677">
    <property type="entry name" value="PRK02406.1"/>
    <property type="match status" value="1"/>
</dbReference>
<sequence>MSNELNLRKIIHVDMDAFFASVEQRDHPEWRGKPLAVGHDSTRGVVATASYEARKYGVHSAMSIQVAKRQCPDLIIAPGRYEVYREVSASIHRIFHDYTDLVEPISLDEAFLDVTHNKKNMDLAVDIAKEIKQRIHEETGLTASAGVSYNKFLAKIASDYRKPDGLFVIHPDRALDFIATLPVEDFWGVGSKTAERMHSLGIYNGAQLRSISLGYLLHTFGKAGRAFYDFARGIDERPVVSERIRKSVGCEHTFSQDICLKSAVIIELYHVTLELVERLQSSQFRGHTLTLKVKYGDFTTISRSITQAKVLRTKDDILPLAKKLMSRVDYDANHPIRLIGLAVVNPHAGEYREKDRWIELDIDF</sequence>
<evidence type="ECO:0000256" key="2">
    <source>
        <dbReference type="ARBA" id="ARBA00010945"/>
    </source>
</evidence>
<dbReference type="PROSITE" id="PS50173">
    <property type="entry name" value="UMUC"/>
    <property type="match status" value="1"/>
</dbReference>
<dbReference type="InterPro" id="IPR050116">
    <property type="entry name" value="DNA_polymerase-Y"/>
</dbReference>
<dbReference type="Gene3D" id="3.40.1170.60">
    <property type="match status" value="1"/>
</dbReference>
<evidence type="ECO:0000256" key="13">
    <source>
        <dbReference type="ARBA" id="ARBA00023125"/>
    </source>
</evidence>
<dbReference type="AlphaFoldDB" id="A0A7K0KB52"/>
<evidence type="ECO:0000256" key="12">
    <source>
        <dbReference type="ARBA" id="ARBA00022932"/>
    </source>
</evidence>
<dbReference type="Proteomes" id="UP000438914">
    <property type="component" value="Unassembled WGS sequence"/>
</dbReference>
<feature type="domain" description="UmuC" evidence="17">
    <location>
        <begin position="10"/>
        <end position="190"/>
    </location>
</feature>
<evidence type="ECO:0000256" key="14">
    <source>
        <dbReference type="ARBA" id="ARBA00023204"/>
    </source>
</evidence>
<keyword evidence="6 16" id="KW-0808">Transferase</keyword>
<evidence type="ECO:0000256" key="5">
    <source>
        <dbReference type="ARBA" id="ARBA00022490"/>
    </source>
</evidence>
<evidence type="ECO:0000259" key="17">
    <source>
        <dbReference type="PROSITE" id="PS50173"/>
    </source>
</evidence>
<proteinExistence type="inferred from homology"/>
<evidence type="ECO:0000256" key="1">
    <source>
        <dbReference type="ARBA" id="ARBA00004496"/>
    </source>
</evidence>
<evidence type="ECO:0000256" key="6">
    <source>
        <dbReference type="ARBA" id="ARBA00022679"/>
    </source>
</evidence>
<accession>A0A7K0KB52</accession>
<dbReference type="Gene3D" id="1.10.150.20">
    <property type="entry name" value="5' to 3' exonuclease, C-terminal subdomain"/>
    <property type="match status" value="1"/>
</dbReference>
<dbReference type="Pfam" id="PF11799">
    <property type="entry name" value="IMS_C"/>
    <property type="match status" value="1"/>
</dbReference>
<comment type="catalytic activity">
    <reaction evidence="15 16">
        <text>DNA(n) + a 2'-deoxyribonucleoside 5'-triphosphate = DNA(n+1) + diphosphate</text>
        <dbReference type="Rhea" id="RHEA:22508"/>
        <dbReference type="Rhea" id="RHEA-COMP:17339"/>
        <dbReference type="Rhea" id="RHEA-COMP:17340"/>
        <dbReference type="ChEBI" id="CHEBI:33019"/>
        <dbReference type="ChEBI" id="CHEBI:61560"/>
        <dbReference type="ChEBI" id="CHEBI:173112"/>
        <dbReference type="EC" id="2.7.7.7"/>
    </reaction>
</comment>
<evidence type="ECO:0000256" key="7">
    <source>
        <dbReference type="ARBA" id="ARBA00022695"/>
    </source>
</evidence>
<protein>
    <recommendedName>
        <fullName evidence="16">DNA polymerase IV</fullName>
        <shortName evidence="16">Pol IV</shortName>
        <ecNumber evidence="16">2.7.7.7</ecNumber>
    </recommendedName>
</protein>
<keyword evidence="11 16" id="KW-0460">Magnesium</keyword>
<dbReference type="GO" id="GO:0005829">
    <property type="term" value="C:cytosol"/>
    <property type="evidence" value="ECO:0007669"/>
    <property type="project" value="TreeGrafter"/>
</dbReference>
<keyword evidence="8 16" id="KW-0235">DNA replication</keyword>
<feature type="binding site" evidence="16">
    <location>
        <position position="108"/>
    </location>
    <ligand>
        <name>Mg(2+)</name>
        <dbReference type="ChEBI" id="CHEBI:18420"/>
    </ligand>
</feature>
<evidence type="ECO:0000256" key="9">
    <source>
        <dbReference type="ARBA" id="ARBA00022723"/>
    </source>
</evidence>
<feature type="binding site" evidence="16">
    <location>
        <position position="14"/>
    </location>
    <ligand>
        <name>Mg(2+)</name>
        <dbReference type="ChEBI" id="CHEBI:18420"/>
    </ligand>
</feature>
<dbReference type="GO" id="GO:0006261">
    <property type="term" value="P:DNA-templated DNA replication"/>
    <property type="evidence" value="ECO:0007669"/>
    <property type="project" value="UniProtKB-UniRule"/>
</dbReference>
<dbReference type="InterPro" id="IPR017961">
    <property type="entry name" value="DNA_pol_Y-fam_little_finger"/>
</dbReference>
<dbReference type="GO" id="GO:0009432">
    <property type="term" value="P:SOS response"/>
    <property type="evidence" value="ECO:0007669"/>
    <property type="project" value="TreeGrafter"/>
</dbReference>
<evidence type="ECO:0000256" key="16">
    <source>
        <dbReference type="HAMAP-Rule" id="MF_01113"/>
    </source>
</evidence>
<keyword evidence="14 16" id="KW-0234">DNA repair</keyword>
<dbReference type="InterPro" id="IPR043502">
    <property type="entry name" value="DNA/RNA_pol_sf"/>
</dbReference>
<comment type="function">
    <text evidence="16">Poorly processive, error-prone DNA polymerase involved in untargeted mutagenesis. Copies undamaged DNA at stalled replication forks, which arise in vivo from mismatched or misaligned primer ends. These misaligned primers can be extended by PolIV. Exhibits no 3'-5' exonuclease (proofreading) activity. May be involved in translesional synthesis, in conjunction with the beta clamp from PolIII.</text>
</comment>
<evidence type="ECO:0000256" key="11">
    <source>
        <dbReference type="ARBA" id="ARBA00022842"/>
    </source>
</evidence>
<comment type="subunit">
    <text evidence="3 16">Monomer.</text>
</comment>
<comment type="subcellular location">
    <subcellularLocation>
        <location evidence="1 16">Cytoplasm</location>
    </subcellularLocation>
</comment>